<accession>A0ABT8XAT0</accession>
<evidence type="ECO:0000313" key="1">
    <source>
        <dbReference type="EMBL" id="MDO6120365.1"/>
    </source>
</evidence>
<sequence length="61" mass="6934">MIPQLQPTENAKDEAFEVLALHDWDALEAIRTVLAERDAVEERLRIAAIAMGRGYTRGWKP</sequence>
<reference evidence="1" key="1">
    <citation type="submission" date="2022-04" db="EMBL/GenBank/DDBJ databases">
        <title>Shinella lacus sp. nov., a novel member of the genus Shinella from water.</title>
        <authorList>
            <person name="Deng Y."/>
        </authorList>
    </citation>
    <scope>NUCLEOTIDE SEQUENCE</scope>
    <source>
        <strain evidence="1">JCM 31239</strain>
    </source>
</reference>
<dbReference type="RefSeq" id="WP_244758762.1">
    <property type="nucleotide sequence ID" value="NZ_JALJCJ010000001.1"/>
</dbReference>
<organism evidence="1 2">
    <name type="scientific">Shinella curvata</name>
    <dbReference type="NCBI Taxonomy" id="1817964"/>
    <lineage>
        <taxon>Bacteria</taxon>
        <taxon>Pseudomonadati</taxon>
        <taxon>Pseudomonadota</taxon>
        <taxon>Alphaproteobacteria</taxon>
        <taxon>Hyphomicrobiales</taxon>
        <taxon>Rhizobiaceae</taxon>
        <taxon>Shinella</taxon>
    </lineage>
</organism>
<keyword evidence="2" id="KW-1185">Reference proteome</keyword>
<protein>
    <recommendedName>
        <fullName evidence="3">Dehydrogenase</fullName>
    </recommendedName>
</protein>
<proteinExistence type="predicted"/>
<dbReference type="Proteomes" id="UP001177080">
    <property type="component" value="Unassembled WGS sequence"/>
</dbReference>
<gene>
    <name evidence="1" type="ORF">GB928_004140</name>
</gene>
<evidence type="ECO:0000313" key="2">
    <source>
        <dbReference type="Proteomes" id="UP001177080"/>
    </source>
</evidence>
<evidence type="ECO:0008006" key="3">
    <source>
        <dbReference type="Google" id="ProtNLM"/>
    </source>
</evidence>
<name>A0ABT8XAT0_9HYPH</name>
<comment type="caution">
    <text evidence="1">The sequence shown here is derived from an EMBL/GenBank/DDBJ whole genome shotgun (WGS) entry which is preliminary data.</text>
</comment>
<dbReference type="EMBL" id="WHSC02000001">
    <property type="protein sequence ID" value="MDO6120365.1"/>
    <property type="molecule type" value="Genomic_DNA"/>
</dbReference>